<proteinExistence type="predicted"/>
<evidence type="ECO:0000256" key="1">
    <source>
        <dbReference type="SAM" id="SignalP"/>
    </source>
</evidence>
<gene>
    <name evidence="3" type="ORF">GQF01_35580</name>
</gene>
<comment type="caution">
    <text evidence="3">The sequence shown here is derived from an EMBL/GenBank/DDBJ whole genome shotgun (WGS) entry which is preliminary data.</text>
</comment>
<dbReference type="AlphaFoldDB" id="A0A6L8VB14"/>
<dbReference type="EMBL" id="WTUZ01000040">
    <property type="protein sequence ID" value="MZQ87455.1"/>
    <property type="molecule type" value="Genomic_DNA"/>
</dbReference>
<dbReference type="Proteomes" id="UP000481087">
    <property type="component" value="Unassembled WGS sequence"/>
</dbReference>
<organism evidence="3 4">
    <name type="scientific">Paenibacillus silvestris</name>
    <dbReference type="NCBI Taxonomy" id="2606219"/>
    <lineage>
        <taxon>Bacteria</taxon>
        <taxon>Bacillati</taxon>
        <taxon>Bacillota</taxon>
        <taxon>Bacilli</taxon>
        <taxon>Bacillales</taxon>
        <taxon>Paenibacillaceae</taxon>
        <taxon>Paenibacillus</taxon>
    </lineage>
</organism>
<evidence type="ECO:0000313" key="3">
    <source>
        <dbReference type="EMBL" id="MZQ87455.1"/>
    </source>
</evidence>
<evidence type="ECO:0000313" key="4">
    <source>
        <dbReference type="Proteomes" id="UP000481087"/>
    </source>
</evidence>
<feature type="signal peptide" evidence="1">
    <location>
        <begin position="1"/>
        <end position="23"/>
    </location>
</feature>
<sequence length="196" mass="21283">MTQTKRFIQGALLVSAITLSVTACGQKNQLVSGNAAQTSTAPISTSSVQSPAPTVAATPTPEPVLQKKIKAYYSDQDETKLVEKEVTISYKKDSDVYGAALNALKKSDDPKAIPLFDDLKFASSTFDKTKGELKVDLTFGPKTQLGAPGEEMFLNALKKTVFQFPEVKALYILKDGKQVDSLMGHLELPYPIKRPN</sequence>
<feature type="chain" id="PRO_5038952774" description="GerMN domain-containing protein" evidence="1">
    <location>
        <begin position="24"/>
        <end position="196"/>
    </location>
</feature>
<reference evidence="3 4" key="1">
    <citation type="submission" date="2019-12" db="EMBL/GenBank/DDBJ databases">
        <title>Paenibacillus sp. nov. sp. isolated from soil.</title>
        <authorList>
            <person name="Kim J."/>
            <person name="Jeong S.E."/>
            <person name="Jung H.S."/>
            <person name="Jeon C.O."/>
        </authorList>
    </citation>
    <scope>NUCLEOTIDE SEQUENCE [LARGE SCALE GENOMIC DNA]</scope>
    <source>
        <strain evidence="3 4">5J-6</strain>
    </source>
</reference>
<feature type="domain" description="GerMN" evidence="2">
    <location>
        <begin position="71"/>
        <end position="180"/>
    </location>
</feature>
<keyword evidence="1" id="KW-0732">Signal</keyword>
<evidence type="ECO:0000259" key="2">
    <source>
        <dbReference type="Pfam" id="PF10646"/>
    </source>
</evidence>
<dbReference type="Pfam" id="PF10646">
    <property type="entry name" value="Germane"/>
    <property type="match status" value="1"/>
</dbReference>
<dbReference type="PROSITE" id="PS51257">
    <property type="entry name" value="PROKAR_LIPOPROTEIN"/>
    <property type="match status" value="1"/>
</dbReference>
<protein>
    <recommendedName>
        <fullName evidence="2">GerMN domain-containing protein</fullName>
    </recommendedName>
</protein>
<accession>A0A6L8VB14</accession>
<keyword evidence="4" id="KW-1185">Reference proteome</keyword>
<dbReference type="InterPro" id="IPR019606">
    <property type="entry name" value="GerMN"/>
</dbReference>
<name>A0A6L8VB14_9BACL</name>